<feature type="compositionally biased region" description="Gly residues" evidence="2">
    <location>
        <begin position="113"/>
        <end position="129"/>
    </location>
</feature>
<accession>A0A5J4VHJ2</accession>
<evidence type="ECO:0000259" key="3">
    <source>
        <dbReference type="PROSITE" id="PS50102"/>
    </source>
</evidence>
<feature type="non-terminal residue" evidence="4">
    <location>
        <position position="1"/>
    </location>
</feature>
<evidence type="ECO:0000256" key="1">
    <source>
        <dbReference type="PROSITE-ProRule" id="PRU00176"/>
    </source>
</evidence>
<dbReference type="AlphaFoldDB" id="A0A5J4VHJ2"/>
<reference evidence="4 5" key="1">
    <citation type="submission" date="2019-03" db="EMBL/GenBank/DDBJ databases">
        <title>Single cell metagenomics reveals metabolic interactions within the superorganism composed of flagellate Streblomastix strix and complex community of Bacteroidetes bacteria on its surface.</title>
        <authorList>
            <person name="Treitli S.C."/>
            <person name="Kolisko M."/>
            <person name="Husnik F."/>
            <person name="Keeling P."/>
            <person name="Hampl V."/>
        </authorList>
    </citation>
    <scope>NUCLEOTIDE SEQUENCE [LARGE SCALE GENOMIC DNA]</scope>
    <source>
        <strain evidence="4">ST1C</strain>
    </source>
</reference>
<name>A0A5J4VHJ2_9EUKA</name>
<dbReference type="InterPro" id="IPR000504">
    <property type="entry name" value="RRM_dom"/>
</dbReference>
<dbReference type="GO" id="GO:0003723">
    <property type="term" value="F:RNA binding"/>
    <property type="evidence" value="ECO:0007669"/>
    <property type="project" value="UniProtKB-UniRule"/>
</dbReference>
<dbReference type="OrthoDB" id="19742at2759"/>
<feature type="compositionally biased region" description="Low complexity" evidence="2">
    <location>
        <begin position="157"/>
        <end position="210"/>
    </location>
</feature>
<keyword evidence="1" id="KW-0694">RNA-binding</keyword>
<feature type="compositionally biased region" description="Low complexity" evidence="2">
    <location>
        <begin position="88"/>
        <end position="112"/>
    </location>
</feature>
<feature type="compositionally biased region" description="Basic and acidic residues" evidence="2">
    <location>
        <begin position="56"/>
        <end position="71"/>
    </location>
</feature>
<feature type="domain" description="RRM" evidence="3">
    <location>
        <begin position="1"/>
        <end position="77"/>
    </location>
</feature>
<evidence type="ECO:0000313" key="4">
    <source>
        <dbReference type="EMBL" id="KAA6381816.1"/>
    </source>
</evidence>
<dbReference type="SUPFAM" id="SSF54928">
    <property type="entry name" value="RNA-binding domain, RBD"/>
    <property type="match status" value="1"/>
</dbReference>
<dbReference type="PROSITE" id="PS50102">
    <property type="entry name" value="RRM"/>
    <property type="match status" value="1"/>
</dbReference>
<protein>
    <recommendedName>
        <fullName evidence="3">RRM domain-containing protein</fullName>
    </recommendedName>
</protein>
<proteinExistence type="predicted"/>
<dbReference type="EMBL" id="SNRW01007114">
    <property type="protein sequence ID" value="KAA6381816.1"/>
    <property type="molecule type" value="Genomic_DNA"/>
</dbReference>
<sequence length="373" mass="42378">QNLNSQISEERVKQALSTYGTVTKVQSRPSKRDPQQRFIYVWFETEEEATLCVREQNDKPLLETERDKQNDADAPTPLNEPTDNKLRQIQQMQQWQQQQQRQGGASVPTAAGGAQGGPSGVGGQQGFGGQMVQPQQQLGQIPSAPLQQTNYNMPYPQNQIGQQSQMGGIQRQPRQGGQPQIQGQGFPGQIHPIPYQQNFPQVQPHQGQGFQQQKILNENVQQQNLLDHNKQEKERKKIKIKIYNKRKEERKKEEEKSRHKHNGIKLQPAHVNIQQPLQSWHTRQAQIISKKFKMDVPNEYNVVNGVGIADSSVCFYRNESPQAQGEKLIVNYSRFGHISHIGDIIKENNCFCDSGDVVGLEGIEPSDFNFLCE</sequence>
<gene>
    <name evidence="4" type="ORF">EZS28_022659</name>
</gene>
<evidence type="ECO:0000313" key="5">
    <source>
        <dbReference type="Proteomes" id="UP000324800"/>
    </source>
</evidence>
<evidence type="ECO:0000256" key="2">
    <source>
        <dbReference type="SAM" id="MobiDB-lite"/>
    </source>
</evidence>
<feature type="region of interest" description="Disordered" evidence="2">
    <location>
        <begin position="146"/>
        <end position="210"/>
    </location>
</feature>
<feature type="region of interest" description="Disordered" evidence="2">
    <location>
        <begin position="56"/>
        <end position="130"/>
    </location>
</feature>
<dbReference type="Pfam" id="PF00076">
    <property type="entry name" value="RRM_1"/>
    <property type="match status" value="1"/>
</dbReference>
<comment type="caution">
    <text evidence="4">The sequence shown here is derived from an EMBL/GenBank/DDBJ whole genome shotgun (WGS) entry which is preliminary data.</text>
</comment>
<dbReference type="InterPro" id="IPR012677">
    <property type="entry name" value="Nucleotide-bd_a/b_plait_sf"/>
</dbReference>
<dbReference type="InterPro" id="IPR035979">
    <property type="entry name" value="RBD_domain_sf"/>
</dbReference>
<feature type="compositionally biased region" description="Polar residues" evidence="2">
    <location>
        <begin position="146"/>
        <end position="156"/>
    </location>
</feature>
<dbReference type="Gene3D" id="3.30.70.330">
    <property type="match status" value="1"/>
</dbReference>
<dbReference type="Proteomes" id="UP000324800">
    <property type="component" value="Unassembled WGS sequence"/>
</dbReference>
<organism evidence="4 5">
    <name type="scientific">Streblomastix strix</name>
    <dbReference type="NCBI Taxonomy" id="222440"/>
    <lineage>
        <taxon>Eukaryota</taxon>
        <taxon>Metamonada</taxon>
        <taxon>Preaxostyla</taxon>
        <taxon>Oxymonadida</taxon>
        <taxon>Streblomastigidae</taxon>
        <taxon>Streblomastix</taxon>
    </lineage>
</organism>